<dbReference type="PANTHER" id="PTHR11328:SF24">
    <property type="entry name" value="MAJOR FACILITATOR SUPERFAMILY (MFS) PROFILE DOMAIN-CONTAINING PROTEIN"/>
    <property type="match status" value="1"/>
</dbReference>
<organism evidence="3 4">
    <name type="scientific">Planomonospora corallina</name>
    <dbReference type="NCBI Taxonomy" id="1806052"/>
    <lineage>
        <taxon>Bacteria</taxon>
        <taxon>Bacillati</taxon>
        <taxon>Actinomycetota</taxon>
        <taxon>Actinomycetes</taxon>
        <taxon>Streptosporangiales</taxon>
        <taxon>Streptosporangiaceae</taxon>
        <taxon>Planomonospora</taxon>
    </lineage>
</organism>
<feature type="transmembrane region" description="Helical" evidence="2">
    <location>
        <begin position="145"/>
        <end position="166"/>
    </location>
</feature>
<feature type="compositionally biased region" description="Low complexity" evidence="1">
    <location>
        <begin position="21"/>
        <end position="61"/>
    </location>
</feature>
<evidence type="ECO:0000313" key="3">
    <source>
        <dbReference type="EMBL" id="MFC4056765.1"/>
    </source>
</evidence>
<evidence type="ECO:0000256" key="2">
    <source>
        <dbReference type="SAM" id="Phobius"/>
    </source>
</evidence>
<protein>
    <submittedName>
        <fullName evidence="3">MFS transporter</fullName>
    </submittedName>
</protein>
<dbReference type="Pfam" id="PF13347">
    <property type="entry name" value="MFS_2"/>
    <property type="match status" value="1"/>
</dbReference>
<feature type="transmembrane region" description="Helical" evidence="2">
    <location>
        <begin position="471"/>
        <end position="492"/>
    </location>
</feature>
<feature type="transmembrane region" description="Helical" evidence="2">
    <location>
        <begin position="105"/>
        <end position="124"/>
    </location>
</feature>
<keyword evidence="2" id="KW-1133">Transmembrane helix</keyword>
<comment type="caution">
    <text evidence="3">The sequence shown here is derived from an EMBL/GenBank/DDBJ whole genome shotgun (WGS) entry which is preliminary data.</text>
</comment>
<feature type="transmembrane region" description="Helical" evidence="2">
    <location>
        <begin position="444"/>
        <end position="465"/>
    </location>
</feature>
<dbReference type="RefSeq" id="WP_377284724.1">
    <property type="nucleotide sequence ID" value="NZ_JBHSBM010000004.1"/>
</dbReference>
<keyword evidence="4" id="KW-1185">Reference proteome</keyword>
<dbReference type="Gene3D" id="1.20.1250.20">
    <property type="entry name" value="MFS general substrate transporter like domains"/>
    <property type="match status" value="2"/>
</dbReference>
<proteinExistence type="predicted"/>
<feature type="transmembrane region" description="Helical" evidence="2">
    <location>
        <begin position="360"/>
        <end position="377"/>
    </location>
</feature>
<feature type="transmembrane region" description="Helical" evidence="2">
    <location>
        <begin position="76"/>
        <end position="99"/>
    </location>
</feature>
<feature type="transmembrane region" description="Helical" evidence="2">
    <location>
        <begin position="172"/>
        <end position="194"/>
    </location>
</feature>
<accession>A0ABV8HYT0</accession>
<feature type="transmembrane region" description="Helical" evidence="2">
    <location>
        <begin position="383"/>
        <end position="405"/>
    </location>
</feature>
<reference evidence="4" key="1">
    <citation type="journal article" date="2019" name="Int. J. Syst. Evol. Microbiol.">
        <title>The Global Catalogue of Microorganisms (GCM) 10K type strain sequencing project: providing services to taxonomists for standard genome sequencing and annotation.</title>
        <authorList>
            <consortium name="The Broad Institute Genomics Platform"/>
            <consortium name="The Broad Institute Genome Sequencing Center for Infectious Disease"/>
            <person name="Wu L."/>
            <person name="Ma J."/>
        </authorList>
    </citation>
    <scope>NUCLEOTIDE SEQUENCE [LARGE SCALE GENOMIC DNA]</scope>
    <source>
        <strain evidence="4">TBRC 4489</strain>
    </source>
</reference>
<dbReference type="InterPro" id="IPR039672">
    <property type="entry name" value="MFS_2"/>
</dbReference>
<feature type="transmembrane region" description="Helical" evidence="2">
    <location>
        <begin position="215"/>
        <end position="233"/>
    </location>
</feature>
<dbReference type="SUPFAM" id="SSF103473">
    <property type="entry name" value="MFS general substrate transporter"/>
    <property type="match status" value="1"/>
</dbReference>
<dbReference type="Proteomes" id="UP001595850">
    <property type="component" value="Unassembled WGS sequence"/>
</dbReference>
<feature type="compositionally biased region" description="Gly residues" evidence="1">
    <location>
        <begin position="1"/>
        <end position="12"/>
    </location>
</feature>
<evidence type="ECO:0000256" key="1">
    <source>
        <dbReference type="SAM" id="MobiDB-lite"/>
    </source>
</evidence>
<feature type="region of interest" description="Disordered" evidence="1">
    <location>
        <begin position="1"/>
        <end position="65"/>
    </location>
</feature>
<gene>
    <name evidence="3" type="ORF">ACFOWE_00515</name>
</gene>
<dbReference type="PANTHER" id="PTHR11328">
    <property type="entry name" value="MAJOR FACILITATOR SUPERFAMILY DOMAIN-CONTAINING PROTEIN"/>
    <property type="match status" value="1"/>
</dbReference>
<feature type="transmembrane region" description="Helical" evidence="2">
    <location>
        <begin position="245"/>
        <end position="263"/>
    </location>
</feature>
<dbReference type="InterPro" id="IPR036259">
    <property type="entry name" value="MFS_trans_sf"/>
</dbReference>
<dbReference type="EMBL" id="JBHSBM010000004">
    <property type="protein sequence ID" value="MFC4056765.1"/>
    <property type="molecule type" value="Genomic_DNA"/>
</dbReference>
<feature type="transmembrane region" description="Helical" evidence="2">
    <location>
        <begin position="297"/>
        <end position="319"/>
    </location>
</feature>
<keyword evidence="2" id="KW-0812">Transmembrane</keyword>
<sequence length="514" mass="52445">MSGTPAGPGTGGTQTDARIPGAETAGTADTAGTAETAGTAGTADTAGTAETAGTAGTAGTAVRGGSPRARALDLTAYAAGSLGMGVWVTVPGLLLLYFMVHTLGVPVSLAGLTLLLPKAIDVLVHPLLGTLSDREARRTGHRRGMLRWGLLLAAAMAAMFTVPAGLTGPAAALWVGGWYIAGNVLFASFQVPYLTTPSDLRVGYHERTRVFMFRMLLLTLGLLGAGVAAPALAASGERGDYSRMALLLAGFMVVSGLVALRGVRRLTETCGFRMPDRRDHSTLADVRAALGDRDFRALALSYLFTSTTTHLFLAALPFYTEYVFHDTGLTALLMGCFLGPAVVAGPAWQQASRRIGKQRGLLAAQGVFIAGSLALLFGEMLGVAATVVVVVFLGTAFAGLQLLAFSMVPDTVAAAEAAQGSARAGAYTGVWTATDATGTAVGPYVYSAVLAVGGFVSTTGGTAVAQPDSALTALVAGFTLVPAALMAVAVAFQSRYALDRTAGAHQATGIVSRP</sequence>
<keyword evidence="2" id="KW-0472">Membrane</keyword>
<evidence type="ECO:0000313" key="4">
    <source>
        <dbReference type="Proteomes" id="UP001595850"/>
    </source>
</evidence>
<name>A0ABV8HYT0_9ACTN</name>
<feature type="transmembrane region" description="Helical" evidence="2">
    <location>
        <begin position="331"/>
        <end position="348"/>
    </location>
</feature>